<protein>
    <recommendedName>
        <fullName evidence="2">DUF6824 domain-containing protein</fullName>
    </recommendedName>
</protein>
<dbReference type="Pfam" id="PF20710">
    <property type="entry name" value="DUF6824"/>
    <property type="match status" value="2"/>
</dbReference>
<feature type="compositionally biased region" description="Low complexity" evidence="1">
    <location>
        <begin position="66"/>
        <end position="78"/>
    </location>
</feature>
<evidence type="ECO:0000256" key="1">
    <source>
        <dbReference type="SAM" id="MobiDB-lite"/>
    </source>
</evidence>
<dbReference type="InterPro" id="IPR049227">
    <property type="entry name" value="DUF6824"/>
</dbReference>
<sequence length="427" mass="46705">MARKANVSKAVAAEAKAAPDAAPDADADDADAEPAPTGDDAVMTDTNTAETKGDDAPQSTSSPLPSAKKLAASGSSSSKKVKHQFPPPFPDLIYGYHANDVLSGRGATVNVHPGNKQFRDICATRKAEFDSAKNTQKREIALEIVHSVLEMNPPGRFLERANDRDDDNAEAYFREVNVDEVLTGSNAEYFNEKGLSPAKNRKLMKELGPWRDMGMEKAIQKVCAVIRDHKRPDRIALKAMGLLKVKKENKMKIAENSDPPSQYVDTDEAQDTNSKSNKDDDVDNDATTTASDVIPTDNDVLLGRGAFINDHPGNRQFRTLAFEHKTEFDSANAADKRNISTKIVDLFKDRTPPGRFLKRSPNALQEPIQLPDGKYELPPRGLEGPWEVVPEEQAFAKALQVLRDLKTKVATSSGETAPDEAKNELTV</sequence>
<feature type="compositionally biased region" description="Acidic residues" evidence="1">
    <location>
        <begin position="23"/>
        <end position="32"/>
    </location>
</feature>
<gene>
    <name evidence="3" type="ORF">ACHAWU_001576</name>
</gene>
<proteinExistence type="predicted"/>
<comment type="caution">
    <text evidence="3">The sequence shown here is derived from an EMBL/GenBank/DDBJ whole genome shotgun (WGS) entry which is preliminary data.</text>
</comment>
<feature type="region of interest" description="Disordered" evidence="1">
    <location>
        <begin position="251"/>
        <end position="292"/>
    </location>
</feature>
<feature type="region of interest" description="Disordered" evidence="1">
    <location>
        <begin position="1"/>
        <end position="84"/>
    </location>
</feature>
<dbReference type="AlphaFoldDB" id="A0ABD3MDD4"/>
<reference evidence="3 4" key="1">
    <citation type="submission" date="2024-10" db="EMBL/GenBank/DDBJ databases">
        <title>Updated reference genomes for cyclostephanoid diatoms.</title>
        <authorList>
            <person name="Roberts W.R."/>
            <person name="Alverson A.J."/>
        </authorList>
    </citation>
    <scope>NUCLEOTIDE SEQUENCE [LARGE SCALE GENOMIC DNA]</scope>
    <source>
        <strain evidence="3 4">AJA232-27</strain>
    </source>
</reference>
<evidence type="ECO:0000313" key="3">
    <source>
        <dbReference type="EMBL" id="KAL3762125.1"/>
    </source>
</evidence>
<name>A0ABD3MDD4_9STRA</name>
<feature type="domain" description="DUF6824" evidence="2">
    <location>
        <begin position="100"/>
        <end position="166"/>
    </location>
</feature>
<feature type="compositionally biased region" description="Low complexity" evidence="1">
    <location>
        <begin position="10"/>
        <end position="22"/>
    </location>
</feature>
<dbReference type="Proteomes" id="UP001530293">
    <property type="component" value="Unassembled WGS sequence"/>
</dbReference>
<dbReference type="EMBL" id="JALLBG020000140">
    <property type="protein sequence ID" value="KAL3762125.1"/>
    <property type="molecule type" value="Genomic_DNA"/>
</dbReference>
<evidence type="ECO:0000259" key="2">
    <source>
        <dbReference type="Pfam" id="PF20710"/>
    </source>
</evidence>
<evidence type="ECO:0000313" key="4">
    <source>
        <dbReference type="Proteomes" id="UP001530293"/>
    </source>
</evidence>
<feature type="domain" description="DUF6824" evidence="2">
    <location>
        <begin position="299"/>
        <end position="404"/>
    </location>
</feature>
<organism evidence="3 4">
    <name type="scientific">Discostella pseudostelligera</name>
    <dbReference type="NCBI Taxonomy" id="259834"/>
    <lineage>
        <taxon>Eukaryota</taxon>
        <taxon>Sar</taxon>
        <taxon>Stramenopiles</taxon>
        <taxon>Ochrophyta</taxon>
        <taxon>Bacillariophyta</taxon>
        <taxon>Coscinodiscophyceae</taxon>
        <taxon>Thalassiosirophycidae</taxon>
        <taxon>Stephanodiscales</taxon>
        <taxon>Stephanodiscaceae</taxon>
        <taxon>Discostella</taxon>
    </lineage>
</organism>
<accession>A0ABD3MDD4</accession>
<keyword evidence="4" id="KW-1185">Reference proteome</keyword>